<evidence type="ECO:0000259" key="9">
    <source>
        <dbReference type="SMART" id="SM00382"/>
    </source>
</evidence>
<dbReference type="InterPro" id="IPR027417">
    <property type="entry name" value="P-loop_NTPase"/>
</dbReference>
<dbReference type="CDD" id="cd18140">
    <property type="entry name" value="HLD_clamp_RFC"/>
    <property type="match status" value="1"/>
</dbReference>
<feature type="domain" description="AAA+ ATPase" evidence="9">
    <location>
        <begin position="40"/>
        <end position="161"/>
    </location>
</feature>
<dbReference type="PaxDb" id="1435377-SUSAZ_04140"/>
<gene>
    <name evidence="7" type="primary">rfcL</name>
    <name evidence="10" type="ORF">ATY89_01900</name>
    <name evidence="11" type="ORF">ATZ20_04935</name>
</gene>
<dbReference type="Proteomes" id="UP000060043">
    <property type="component" value="Chromosome"/>
</dbReference>
<dbReference type="STRING" id="1435377.SUSAZ_04140"/>
<keyword evidence="4 7" id="KW-0547">Nucleotide-binding</keyword>
<name>A0A0U3H2L1_9CREN</name>
<dbReference type="PANTHER" id="PTHR23389:SF6">
    <property type="entry name" value="REPLICATION FACTOR C SUBUNIT 1"/>
    <property type="match status" value="1"/>
</dbReference>
<dbReference type="InterPro" id="IPR003959">
    <property type="entry name" value="ATPase_AAA_core"/>
</dbReference>
<dbReference type="GO" id="GO:0003689">
    <property type="term" value="F:DNA clamp loader activity"/>
    <property type="evidence" value="ECO:0007669"/>
    <property type="project" value="UniProtKB-UniRule"/>
</dbReference>
<dbReference type="Gene3D" id="3.40.50.300">
    <property type="entry name" value="P-loop containing nucleotide triphosphate hydrolases"/>
    <property type="match status" value="1"/>
</dbReference>
<dbReference type="Pfam" id="PF00004">
    <property type="entry name" value="AAA"/>
    <property type="match status" value="1"/>
</dbReference>
<evidence type="ECO:0000313" key="11">
    <source>
        <dbReference type="EMBL" id="ALU31558.1"/>
    </source>
</evidence>
<dbReference type="GeneID" id="14551417"/>
<sequence>MPLQWFLKYRPKSLQEVENQDEVKEELKKWIESWLNGEPTAKAVLLYGPPGVGKTTLAEALARDYKLELLEMNASDSRNLRDIKDVAERASISGSLFGIKGKIILLDEIDGIYSRADAGAIPAILELIEKTKYPVILTANDPWDPSLRSLRNAVKMIELKRLGKYPLKRLLKRICEKEKIVCIDEALDHIIEQSEGDARYCINMLQGIAEGYGKVTLDNVKELVRRKDRELDPFETLRDVFWAKYYWQAKNAVTNSQVDYELLMRWFDENIPLQYTSMEDVWRAYEALSRASVFLTRAKQVGWDLLSYVFDLMGPGIAFASLEKKKPGYKARWVKYQFPQYIQALARTKEKRDSIETLLKKIGEKTHTSKRKVLNDTLPFLASYYTRHAEAVENYLQLTEGEKEILNVFTQASKPTSEEKAEKSKKYYPKRSSSRKT</sequence>
<dbReference type="PANTHER" id="PTHR23389">
    <property type="entry name" value="CHROMOSOME TRANSMISSION FIDELITY FACTOR 18"/>
    <property type="match status" value="1"/>
</dbReference>
<evidence type="ECO:0000256" key="4">
    <source>
        <dbReference type="ARBA" id="ARBA00022741"/>
    </source>
</evidence>
<dbReference type="NCBIfam" id="NF003226">
    <property type="entry name" value="PRK04195.1-1"/>
    <property type="match status" value="1"/>
</dbReference>
<protein>
    <recommendedName>
        <fullName evidence="2 7">Replication factor C large subunit</fullName>
        <shortName evidence="7">RFC large subunit</shortName>
    </recommendedName>
    <alternativeName>
        <fullName evidence="6 7">Clamp loader large subunit</fullName>
    </alternativeName>
</protein>
<dbReference type="GO" id="GO:0006260">
    <property type="term" value="P:DNA replication"/>
    <property type="evidence" value="ECO:0007669"/>
    <property type="project" value="UniProtKB-UniRule"/>
</dbReference>
<comment type="function">
    <text evidence="7">Part of the RFC clamp loader complex which loads the PCNA sliding clamp onto DNA.</text>
</comment>
<dbReference type="OrthoDB" id="8658at2157"/>
<dbReference type="SMART" id="SM00382">
    <property type="entry name" value="AAA"/>
    <property type="match status" value="1"/>
</dbReference>
<evidence type="ECO:0000313" key="12">
    <source>
        <dbReference type="Proteomes" id="UP000060043"/>
    </source>
</evidence>
<evidence type="ECO:0000256" key="6">
    <source>
        <dbReference type="ARBA" id="ARBA00032141"/>
    </source>
</evidence>
<dbReference type="CDD" id="cd00009">
    <property type="entry name" value="AAA"/>
    <property type="match status" value="1"/>
</dbReference>
<keyword evidence="3 7" id="KW-0235">DNA replication</keyword>
<dbReference type="RefSeq" id="WP_011277771.1">
    <property type="nucleotide sequence ID" value="NZ_BHWZ01000001.1"/>
</dbReference>
<evidence type="ECO:0000256" key="1">
    <source>
        <dbReference type="ARBA" id="ARBA00006878"/>
    </source>
</evidence>
<feature type="region of interest" description="Disordered" evidence="8">
    <location>
        <begin position="410"/>
        <end position="437"/>
    </location>
</feature>
<keyword evidence="5 7" id="KW-0067">ATP-binding</keyword>
<evidence type="ECO:0000313" key="13">
    <source>
        <dbReference type="Proteomes" id="UP000065473"/>
    </source>
</evidence>
<proteinExistence type="inferred from homology"/>
<feature type="compositionally biased region" description="Basic and acidic residues" evidence="8">
    <location>
        <begin position="416"/>
        <end position="425"/>
    </location>
</feature>
<dbReference type="OMA" id="DWTEKYR"/>
<dbReference type="AlphaFoldDB" id="A0A0U3H2L1"/>
<dbReference type="EMBL" id="CP013695">
    <property type="protein sequence ID" value="ALU31558.1"/>
    <property type="molecule type" value="Genomic_DNA"/>
</dbReference>
<evidence type="ECO:0000256" key="3">
    <source>
        <dbReference type="ARBA" id="ARBA00022705"/>
    </source>
</evidence>
<dbReference type="InterPro" id="IPR003593">
    <property type="entry name" value="AAA+_ATPase"/>
</dbReference>
<evidence type="ECO:0000256" key="7">
    <source>
        <dbReference type="HAMAP-Rule" id="MF_01508"/>
    </source>
</evidence>
<dbReference type="SUPFAM" id="SSF52540">
    <property type="entry name" value="P-loop containing nucleoside triphosphate hydrolases"/>
    <property type="match status" value="1"/>
</dbReference>
<evidence type="ECO:0000256" key="8">
    <source>
        <dbReference type="SAM" id="MobiDB-lite"/>
    </source>
</evidence>
<dbReference type="SMR" id="A0A0U3H2L1"/>
<dbReference type="HAMAP" id="MF_01508">
    <property type="entry name" value="RfcL"/>
    <property type="match status" value="1"/>
</dbReference>
<dbReference type="GO" id="GO:0016887">
    <property type="term" value="F:ATP hydrolysis activity"/>
    <property type="evidence" value="ECO:0007669"/>
    <property type="project" value="InterPro"/>
</dbReference>
<reference evidence="12 13" key="1">
    <citation type="submission" date="2015-12" db="EMBL/GenBank/DDBJ databases">
        <title>A stable core within a dynamic pangenome in Sulfolobus acidocaldarius.</title>
        <authorList>
            <person name="Anderson R."/>
            <person name="Kouris A."/>
            <person name="Seward C."/>
            <person name="Campbell K."/>
            <person name="Whitaker R."/>
        </authorList>
    </citation>
    <scope>NUCLEOTIDE SEQUENCE [LARGE SCALE GENOMIC DNA]</scope>
    <source>
        <strain evidence="10 13">GG12-C01-09</strain>
        <strain evidence="11 12">NG05B_CO5_07</strain>
    </source>
</reference>
<comment type="subunit">
    <text evidence="7">Heteromultimer composed of small subunits (RfcS) and large subunits (RfcL).</text>
</comment>
<feature type="binding site" evidence="7">
    <location>
        <begin position="48"/>
        <end position="55"/>
    </location>
    <ligand>
        <name>ATP</name>
        <dbReference type="ChEBI" id="CHEBI:30616"/>
    </ligand>
</feature>
<dbReference type="Gene3D" id="1.10.8.60">
    <property type="match status" value="1"/>
</dbReference>
<dbReference type="GO" id="GO:0005524">
    <property type="term" value="F:ATP binding"/>
    <property type="evidence" value="ECO:0007669"/>
    <property type="project" value="UniProtKB-UniRule"/>
</dbReference>
<organism evidence="10 13">
    <name type="scientific">Sulfolobus acidocaldarius</name>
    <dbReference type="NCBI Taxonomy" id="2285"/>
    <lineage>
        <taxon>Archaea</taxon>
        <taxon>Thermoproteota</taxon>
        <taxon>Thermoprotei</taxon>
        <taxon>Sulfolobales</taxon>
        <taxon>Sulfolobaceae</taxon>
        <taxon>Sulfolobus</taxon>
    </lineage>
</organism>
<evidence type="ECO:0000256" key="5">
    <source>
        <dbReference type="ARBA" id="ARBA00022840"/>
    </source>
</evidence>
<dbReference type="Proteomes" id="UP000065473">
    <property type="component" value="Chromosome"/>
</dbReference>
<dbReference type="InterPro" id="IPR047854">
    <property type="entry name" value="RFC_lid"/>
</dbReference>
<dbReference type="NCBIfam" id="NF003229">
    <property type="entry name" value="PRK04195.1-5"/>
    <property type="match status" value="1"/>
</dbReference>
<evidence type="ECO:0000256" key="2">
    <source>
        <dbReference type="ARBA" id="ARBA00014793"/>
    </source>
</evidence>
<dbReference type="EMBL" id="CP013694">
    <property type="protein sequence ID" value="ALU28839.1"/>
    <property type="molecule type" value="Genomic_DNA"/>
</dbReference>
<evidence type="ECO:0000313" key="10">
    <source>
        <dbReference type="EMBL" id="ALU28839.1"/>
    </source>
</evidence>
<dbReference type="InterPro" id="IPR023935">
    <property type="entry name" value="Rep_factor-C_lsu"/>
</dbReference>
<comment type="similarity">
    <text evidence="1 7">Belongs to the activator 1 small subunits family. RfcL subfamily.</text>
</comment>
<feature type="compositionally biased region" description="Basic residues" evidence="8">
    <location>
        <begin position="426"/>
        <end position="437"/>
    </location>
</feature>
<accession>A0A0U3H2L1</accession>